<evidence type="ECO:0000313" key="2">
    <source>
        <dbReference type="Proteomes" id="UP000676336"/>
    </source>
</evidence>
<name>A0A8S3BH29_9BILA</name>
<protein>
    <submittedName>
        <fullName evidence="1">Uncharacterized protein</fullName>
    </submittedName>
</protein>
<accession>A0A8S3BH29</accession>
<dbReference type="Proteomes" id="UP000676336">
    <property type="component" value="Unassembled WGS sequence"/>
</dbReference>
<evidence type="ECO:0000313" key="1">
    <source>
        <dbReference type="EMBL" id="CAF4827093.1"/>
    </source>
</evidence>
<organism evidence="1 2">
    <name type="scientific">Rotaria magnacalcarata</name>
    <dbReference type="NCBI Taxonomy" id="392030"/>
    <lineage>
        <taxon>Eukaryota</taxon>
        <taxon>Metazoa</taxon>
        <taxon>Spiralia</taxon>
        <taxon>Gnathifera</taxon>
        <taxon>Rotifera</taxon>
        <taxon>Eurotatoria</taxon>
        <taxon>Bdelloidea</taxon>
        <taxon>Philodinida</taxon>
        <taxon>Philodinidae</taxon>
        <taxon>Rotaria</taxon>
    </lineage>
</organism>
<dbReference type="AlphaFoldDB" id="A0A8S3BH29"/>
<gene>
    <name evidence="1" type="ORF">SMN809_LOCUS48300</name>
</gene>
<proteinExistence type="predicted"/>
<dbReference type="InterPro" id="IPR029033">
    <property type="entry name" value="His_PPase_superfam"/>
</dbReference>
<dbReference type="SUPFAM" id="SSF53254">
    <property type="entry name" value="Phosphoglycerate mutase-like"/>
    <property type="match status" value="1"/>
</dbReference>
<sequence>MRESVIIIFLISLNQIYGQQMELIAGHVLFRHGDRTPITT</sequence>
<dbReference type="EMBL" id="CAJOBI010154858">
    <property type="protein sequence ID" value="CAF4827093.1"/>
    <property type="molecule type" value="Genomic_DNA"/>
</dbReference>
<comment type="caution">
    <text evidence="1">The sequence shown here is derived from an EMBL/GenBank/DDBJ whole genome shotgun (WGS) entry which is preliminary data.</text>
</comment>
<feature type="non-terminal residue" evidence="1">
    <location>
        <position position="1"/>
    </location>
</feature>
<reference evidence="1" key="1">
    <citation type="submission" date="2021-02" db="EMBL/GenBank/DDBJ databases">
        <authorList>
            <person name="Nowell W R."/>
        </authorList>
    </citation>
    <scope>NUCLEOTIDE SEQUENCE</scope>
</reference>